<organism evidence="1">
    <name type="scientific">marine sediment metagenome</name>
    <dbReference type="NCBI Taxonomy" id="412755"/>
    <lineage>
        <taxon>unclassified sequences</taxon>
        <taxon>metagenomes</taxon>
        <taxon>ecological metagenomes</taxon>
    </lineage>
</organism>
<accession>X1BLA8</accession>
<dbReference type="EMBL" id="BART01000489">
    <property type="protein sequence ID" value="GAG72901.1"/>
    <property type="molecule type" value="Genomic_DNA"/>
</dbReference>
<protein>
    <recommendedName>
        <fullName evidence="2">Large polyvalent protein associated domain-containing protein</fullName>
    </recommendedName>
</protein>
<gene>
    <name evidence="1" type="ORF">S01H4_02292</name>
</gene>
<evidence type="ECO:0008006" key="2">
    <source>
        <dbReference type="Google" id="ProtNLM"/>
    </source>
</evidence>
<name>X1BLA8_9ZZZZ</name>
<feature type="non-terminal residue" evidence="1">
    <location>
        <position position="1"/>
    </location>
</feature>
<reference evidence="1" key="1">
    <citation type="journal article" date="2014" name="Front. Microbiol.">
        <title>High frequency of phylogenetically diverse reductive dehalogenase-homologous genes in deep subseafloor sedimentary metagenomes.</title>
        <authorList>
            <person name="Kawai M."/>
            <person name="Futagami T."/>
            <person name="Toyoda A."/>
            <person name="Takaki Y."/>
            <person name="Nishi S."/>
            <person name="Hori S."/>
            <person name="Arai W."/>
            <person name="Tsubouchi T."/>
            <person name="Morono Y."/>
            <person name="Uchiyama I."/>
            <person name="Ito T."/>
            <person name="Fujiyama A."/>
            <person name="Inagaki F."/>
            <person name="Takami H."/>
        </authorList>
    </citation>
    <scope>NUCLEOTIDE SEQUENCE</scope>
    <source>
        <strain evidence="1">Expedition CK06-06</strain>
    </source>
</reference>
<sequence length="700" mass="80894">KKMTEEEAGIFIDQLDRLPEPKLKQGKLIPPKVPITTKLALKDFFKRKYKEPTPMRYLTPQTYYAEMLGVKPLVEPYEIGKQKFDLEFRESSKTADQIVNKLNKIAKTPASEKLKSKIKNIPTKAENNMAELVNKYEEPPANLSQGERDVFNWFRSLSRDLINRENQVRESVDLPPIKYRKAYFRHTADGMAKEMLEGKYPFPQGLKYWSEKMVGKKIFNPMEFQRKLSDDLVSLWSKDLRAVTRSMLWYGLKEIHLAQPAKFLSEQLGAISKDLPTYKNLTPAEKRAYDETTIMPASTKKWLIDYVNQIMKGQETELDASLNRIVTQTGLKGLFNKVLSPFGRAVGRKPITKTFQIGGRLTISGVMGWVPRQIIRNIFQQTQNLALYGVKATVKTFLPASVDKNLKGLLSDSLFLKSYTGFEELPTNLMGKLEKVWLGPYGIVAKWNAAQGMKAAYWNTLELIKNPKFKKYGWADPSRTKDTPRDYLYPSEKEKLLKEMEYGSGATQYQYIPMGMPEVFRHKALVPLTRLQSWWMNYFTKFSREASYRFFKGETGYGAKLPWSRRINCLKYLIIGGAILTALGYRRSFLLGVAPTYLSPAAQVALGFYNYVTAKSDWQRQRALKQVYYSWTAFIPGSLAWRDFMAVWNGEKDLKDLFFYKKITEKKKIPPPLEIKIPKSGKLKFIETEIKKSKKLKFTF</sequence>
<comment type="caution">
    <text evidence="1">The sequence shown here is derived from an EMBL/GenBank/DDBJ whole genome shotgun (WGS) entry which is preliminary data.</text>
</comment>
<proteinExistence type="predicted"/>
<evidence type="ECO:0000313" key="1">
    <source>
        <dbReference type="EMBL" id="GAG72901.1"/>
    </source>
</evidence>
<dbReference type="AlphaFoldDB" id="X1BLA8"/>